<dbReference type="SUPFAM" id="SSF81301">
    <property type="entry name" value="Nucleotidyltransferase"/>
    <property type="match status" value="1"/>
</dbReference>
<evidence type="ECO:0000256" key="1">
    <source>
        <dbReference type="ARBA" id="ARBA00001946"/>
    </source>
</evidence>
<keyword evidence="6" id="KW-0547">Nucleotide-binding</keyword>
<keyword evidence="3" id="KW-0808">Transferase</keyword>
<dbReference type="Proteomes" id="UP000231081">
    <property type="component" value="Unassembled WGS sequence"/>
</dbReference>
<dbReference type="InterPro" id="IPR043519">
    <property type="entry name" value="NT_sf"/>
</dbReference>
<evidence type="ECO:0000256" key="4">
    <source>
        <dbReference type="ARBA" id="ARBA00022695"/>
    </source>
</evidence>
<evidence type="ECO:0000256" key="7">
    <source>
        <dbReference type="ARBA" id="ARBA00022840"/>
    </source>
</evidence>
<dbReference type="Gene3D" id="3.30.460.10">
    <property type="entry name" value="Beta Polymerase, domain 2"/>
    <property type="match status" value="1"/>
</dbReference>
<evidence type="ECO:0000259" key="10">
    <source>
        <dbReference type="Pfam" id="PF01909"/>
    </source>
</evidence>
<evidence type="ECO:0000313" key="12">
    <source>
        <dbReference type="Proteomes" id="UP000231081"/>
    </source>
</evidence>
<reference evidence="11 12" key="1">
    <citation type="submission" date="2017-09" db="EMBL/GenBank/DDBJ databases">
        <title>Depth-based differentiation of microbial function through sediment-hosted aquifers and enrichment of novel symbionts in the deep terrestrial subsurface.</title>
        <authorList>
            <person name="Probst A.J."/>
            <person name="Ladd B."/>
            <person name="Jarett J.K."/>
            <person name="Geller-Mcgrath D.E."/>
            <person name="Sieber C.M."/>
            <person name="Emerson J.B."/>
            <person name="Anantharaman K."/>
            <person name="Thomas B.C."/>
            <person name="Malmstrom R."/>
            <person name="Stieglmeier M."/>
            <person name="Klingl A."/>
            <person name="Woyke T."/>
            <person name="Ryan C.M."/>
            <person name="Banfield J.F."/>
        </authorList>
    </citation>
    <scope>NUCLEOTIDE SEQUENCE [LARGE SCALE GENOMIC DNA]</scope>
    <source>
        <strain evidence="11">CG23_combo_of_CG06-09_8_20_14_all_47_9</strain>
    </source>
</reference>
<dbReference type="GO" id="GO:0005524">
    <property type="term" value="F:ATP binding"/>
    <property type="evidence" value="ECO:0007669"/>
    <property type="project" value="UniProtKB-KW"/>
</dbReference>
<evidence type="ECO:0000256" key="9">
    <source>
        <dbReference type="ARBA" id="ARBA00038276"/>
    </source>
</evidence>
<keyword evidence="4" id="KW-0548">Nucleotidyltransferase</keyword>
<keyword evidence="7" id="KW-0067">ATP-binding</keyword>
<organism evidence="11 12">
    <name type="scientific">Candidatus Beckwithbacteria bacterium CG23_combo_of_CG06-09_8_20_14_all_47_9</name>
    <dbReference type="NCBI Taxonomy" id="1974498"/>
    <lineage>
        <taxon>Bacteria</taxon>
        <taxon>Candidatus Beckwithiibacteriota</taxon>
    </lineage>
</organism>
<accession>A0A2H0B4P0</accession>
<dbReference type="PANTHER" id="PTHR33571">
    <property type="entry name" value="SSL8005 PROTEIN"/>
    <property type="match status" value="1"/>
</dbReference>
<comment type="similarity">
    <text evidence="9">Belongs to the MntA antitoxin family.</text>
</comment>
<evidence type="ECO:0000256" key="5">
    <source>
        <dbReference type="ARBA" id="ARBA00022723"/>
    </source>
</evidence>
<feature type="domain" description="Polymerase nucleotidyl transferase" evidence="10">
    <location>
        <begin position="12"/>
        <end position="86"/>
    </location>
</feature>
<dbReference type="InterPro" id="IPR002934">
    <property type="entry name" value="Polymerase_NTP_transf_dom"/>
</dbReference>
<dbReference type="AlphaFoldDB" id="A0A2H0B4P0"/>
<keyword evidence="2" id="KW-1277">Toxin-antitoxin system</keyword>
<name>A0A2H0B4P0_9BACT</name>
<evidence type="ECO:0000256" key="2">
    <source>
        <dbReference type="ARBA" id="ARBA00022649"/>
    </source>
</evidence>
<protein>
    <recommendedName>
        <fullName evidence="10">Polymerase nucleotidyl transferase domain-containing protein</fullName>
    </recommendedName>
</protein>
<proteinExistence type="inferred from homology"/>
<evidence type="ECO:0000256" key="8">
    <source>
        <dbReference type="ARBA" id="ARBA00022842"/>
    </source>
</evidence>
<sequence length="99" mass="11566">MSMNFLSHYQKKIESIAKRNSVSYLALFGSYAREDHKPTSDVDFLVEFNKPVGLIHLIRTEHQLEDILKKKVDLITRKGLSKYLRPFVEPDLKVIYEAN</sequence>
<dbReference type="GO" id="GO:0016779">
    <property type="term" value="F:nucleotidyltransferase activity"/>
    <property type="evidence" value="ECO:0007669"/>
    <property type="project" value="UniProtKB-KW"/>
</dbReference>
<dbReference type="InterPro" id="IPR052038">
    <property type="entry name" value="Type-VII_TA_antitoxin"/>
</dbReference>
<evidence type="ECO:0000313" key="11">
    <source>
        <dbReference type="EMBL" id="PIP52619.1"/>
    </source>
</evidence>
<comment type="cofactor">
    <cofactor evidence="1">
        <name>Mg(2+)</name>
        <dbReference type="ChEBI" id="CHEBI:18420"/>
    </cofactor>
</comment>
<comment type="caution">
    <text evidence="11">The sequence shown here is derived from an EMBL/GenBank/DDBJ whole genome shotgun (WGS) entry which is preliminary data.</text>
</comment>
<keyword evidence="8" id="KW-0460">Magnesium</keyword>
<dbReference type="GO" id="GO:0046872">
    <property type="term" value="F:metal ion binding"/>
    <property type="evidence" value="ECO:0007669"/>
    <property type="project" value="UniProtKB-KW"/>
</dbReference>
<dbReference type="PANTHER" id="PTHR33571:SF14">
    <property type="entry name" value="PROTEIN ADENYLYLTRANSFERASE MJ0435-RELATED"/>
    <property type="match status" value="1"/>
</dbReference>
<gene>
    <name evidence="11" type="ORF">COX09_00580</name>
</gene>
<keyword evidence="5" id="KW-0479">Metal-binding</keyword>
<dbReference type="Pfam" id="PF01909">
    <property type="entry name" value="NTP_transf_2"/>
    <property type="match status" value="1"/>
</dbReference>
<evidence type="ECO:0000256" key="6">
    <source>
        <dbReference type="ARBA" id="ARBA00022741"/>
    </source>
</evidence>
<dbReference type="CDD" id="cd05403">
    <property type="entry name" value="NT_KNTase_like"/>
    <property type="match status" value="1"/>
</dbReference>
<dbReference type="EMBL" id="PCSQ01000010">
    <property type="protein sequence ID" value="PIP52619.1"/>
    <property type="molecule type" value="Genomic_DNA"/>
</dbReference>
<evidence type="ECO:0000256" key="3">
    <source>
        <dbReference type="ARBA" id="ARBA00022679"/>
    </source>
</evidence>